<proteinExistence type="predicted"/>
<name>A0A5B7JFV6_PORTR</name>
<sequence>MNPEPASASHPYATHHTPGNDARKVRRCAHGRPLTGHTHRQFNQKLQRQLPSGRNGTRALTDGGSAISPNMGLFPLYHDGVDLLHCRDAQPGGEKLDGRHRFVWRVLLHL</sequence>
<evidence type="ECO:0000313" key="2">
    <source>
        <dbReference type="EMBL" id="MPC93465.1"/>
    </source>
</evidence>
<evidence type="ECO:0000256" key="1">
    <source>
        <dbReference type="SAM" id="MobiDB-lite"/>
    </source>
</evidence>
<dbReference type="EMBL" id="VSRR010094926">
    <property type="protein sequence ID" value="MPC93465.1"/>
    <property type="molecule type" value="Genomic_DNA"/>
</dbReference>
<keyword evidence="3" id="KW-1185">Reference proteome</keyword>
<dbReference type="Proteomes" id="UP000324222">
    <property type="component" value="Unassembled WGS sequence"/>
</dbReference>
<comment type="caution">
    <text evidence="2">The sequence shown here is derived from an EMBL/GenBank/DDBJ whole genome shotgun (WGS) entry which is preliminary data.</text>
</comment>
<evidence type="ECO:0000313" key="3">
    <source>
        <dbReference type="Proteomes" id="UP000324222"/>
    </source>
</evidence>
<feature type="region of interest" description="Disordered" evidence="1">
    <location>
        <begin position="1"/>
        <end position="42"/>
    </location>
</feature>
<protein>
    <submittedName>
        <fullName evidence="2">Uncharacterized protein</fullName>
    </submittedName>
</protein>
<reference evidence="2 3" key="1">
    <citation type="submission" date="2019-05" db="EMBL/GenBank/DDBJ databases">
        <title>Another draft genome of Portunus trituberculatus and its Hox gene families provides insights of decapod evolution.</title>
        <authorList>
            <person name="Jeong J.-H."/>
            <person name="Song I."/>
            <person name="Kim S."/>
            <person name="Choi T."/>
            <person name="Kim D."/>
            <person name="Ryu S."/>
            <person name="Kim W."/>
        </authorList>
    </citation>
    <scope>NUCLEOTIDE SEQUENCE [LARGE SCALE GENOMIC DNA]</scope>
    <source>
        <tissue evidence="2">Muscle</tissue>
    </source>
</reference>
<dbReference type="AlphaFoldDB" id="A0A5B7JFV6"/>
<organism evidence="2 3">
    <name type="scientific">Portunus trituberculatus</name>
    <name type="common">Swimming crab</name>
    <name type="synonym">Neptunus trituberculatus</name>
    <dbReference type="NCBI Taxonomy" id="210409"/>
    <lineage>
        <taxon>Eukaryota</taxon>
        <taxon>Metazoa</taxon>
        <taxon>Ecdysozoa</taxon>
        <taxon>Arthropoda</taxon>
        <taxon>Crustacea</taxon>
        <taxon>Multicrustacea</taxon>
        <taxon>Malacostraca</taxon>
        <taxon>Eumalacostraca</taxon>
        <taxon>Eucarida</taxon>
        <taxon>Decapoda</taxon>
        <taxon>Pleocyemata</taxon>
        <taxon>Brachyura</taxon>
        <taxon>Eubrachyura</taxon>
        <taxon>Portunoidea</taxon>
        <taxon>Portunidae</taxon>
        <taxon>Portuninae</taxon>
        <taxon>Portunus</taxon>
    </lineage>
</organism>
<accession>A0A5B7JFV6</accession>
<gene>
    <name evidence="2" type="ORF">E2C01_088593</name>
</gene>